<evidence type="ECO:0000256" key="1">
    <source>
        <dbReference type="ARBA" id="ARBA00004913"/>
    </source>
</evidence>
<reference evidence="5" key="1">
    <citation type="journal article" date="2016" name="Nat. Genet.">
        <title>A high-quality carrot genome assembly provides new insights into carotenoid accumulation and asterid genome evolution.</title>
        <authorList>
            <person name="Iorizzo M."/>
            <person name="Ellison S."/>
            <person name="Senalik D."/>
            <person name="Zeng P."/>
            <person name="Satapoomin P."/>
            <person name="Huang J."/>
            <person name="Bowman M."/>
            <person name="Iovene M."/>
            <person name="Sanseverino W."/>
            <person name="Cavagnaro P."/>
            <person name="Yildiz M."/>
            <person name="Macko-Podgorni A."/>
            <person name="Moranska E."/>
            <person name="Grzebelus E."/>
            <person name="Grzebelus D."/>
            <person name="Ashrafi H."/>
            <person name="Zheng Z."/>
            <person name="Cheng S."/>
            <person name="Spooner D."/>
            <person name="Van Deynze A."/>
            <person name="Simon P."/>
        </authorList>
    </citation>
    <scope>NUCLEOTIDE SEQUENCE</scope>
    <source>
        <tissue evidence="5">Leaf</tissue>
    </source>
</reference>
<sequence>MAARGLILRASSLSNRQINVVSRSETNIKPDSLTPLNLRHYKLPYHDRMKPDFYMPFLLFYPNPQPSDHKTSIAELLQHSLSKTLSKYYPFAGRLGSSGSYVDCNDEGVHFVEAQIGCNLSEILEKAPVEDEEEGFGQLAQLFPPSSIWHKVSGSPLVLVQLNHFSCGGLAVAACLSHRVADGGTLLSFLSYWANMSRNPSDHEKLAQLEPCFVQGVLPHSYDDDSVATEVLLPEKNWITTEIVFHNSKIAELKAAQQKQDKLHNVVEDQKYTRNELVTALLFRCAVAAATSNSEAFPNSVLFQVVNVRSLIDPPLPQTSVGNLVSSNHIAASSKSETELHSLVGQMRKGKKQLAGIKDLVRKEVLPLFDKYAKNSYKFYVVTSLCNYPVFDEMDFGWGRPVGVTPVDAPFGNFFLLMDTPNGDGIKATVSLGKEDMKNLRANEELLAYASF</sequence>
<dbReference type="PANTHER" id="PTHR31623:SF88">
    <property type="entry name" value="ACYLSUGAR ACYLTRANSFERASE 3-LIKE"/>
    <property type="match status" value="1"/>
</dbReference>
<proteinExistence type="inferred from homology"/>
<reference evidence="5" key="2">
    <citation type="submission" date="2022-03" db="EMBL/GenBank/DDBJ databases">
        <title>Draft title - Genomic analysis of global carrot germplasm unveils the trajectory of domestication and the origin of high carotenoid orange carrot.</title>
        <authorList>
            <person name="Iorizzo M."/>
            <person name="Ellison S."/>
            <person name="Senalik D."/>
            <person name="Macko-Podgorni A."/>
            <person name="Grzebelus D."/>
            <person name="Bostan H."/>
            <person name="Rolling W."/>
            <person name="Curaba J."/>
            <person name="Simon P."/>
        </authorList>
    </citation>
    <scope>NUCLEOTIDE SEQUENCE</scope>
    <source>
        <tissue evidence="5">Leaf</tissue>
    </source>
</reference>
<dbReference type="GO" id="GO:0016746">
    <property type="term" value="F:acyltransferase activity"/>
    <property type="evidence" value="ECO:0007669"/>
    <property type="project" value="UniProtKB-KW"/>
</dbReference>
<name>A0A166IM11_DAUCS</name>
<evidence type="ECO:0000313" key="6">
    <source>
        <dbReference type="Proteomes" id="UP000077755"/>
    </source>
</evidence>
<accession>A0A166IM11</accession>
<protein>
    <submittedName>
        <fullName evidence="5">Uncharacterized protein</fullName>
    </submittedName>
</protein>
<evidence type="ECO:0000256" key="3">
    <source>
        <dbReference type="ARBA" id="ARBA00022679"/>
    </source>
</evidence>
<evidence type="ECO:0000256" key="4">
    <source>
        <dbReference type="ARBA" id="ARBA00023315"/>
    </source>
</evidence>
<keyword evidence="3" id="KW-0808">Transferase</keyword>
<dbReference type="Proteomes" id="UP000077755">
    <property type="component" value="Chromosome 1"/>
</dbReference>
<gene>
    <name evidence="5" type="ORF">DCAR_0104177</name>
</gene>
<dbReference type="AlphaFoldDB" id="A0A166IM11"/>
<keyword evidence="6" id="KW-1185">Reference proteome</keyword>
<evidence type="ECO:0000256" key="2">
    <source>
        <dbReference type="ARBA" id="ARBA00009861"/>
    </source>
</evidence>
<dbReference type="Gene3D" id="3.30.559.10">
    <property type="entry name" value="Chloramphenicol acetyltransferase-like domain"/>
    <property type="match status" value="2"/>
</dbReference>
<comment type="pathway">
    <text evidence="1">Alkaloid biosynthesis.</text>
</comment>
<comment type="similarity">
    <text evidence="2">Belongs to the plant acyltransferase family.</text>
</comment>
<dbReference type="OrthoDB" id="671439at2759"/>
<keyword evidence="4" id="KW-0012">Acyltransferase</keyword>
<organism evidence="5 6">
    <name type="scientific">Daucus carota subsp. sativus</name>
    <name type="common">Carrot</name>
    <dbReference type="NCBI Taxonomy" id="79200"/>
    <lineage>
        <taxon>Eukaryota</taxon>
        <taxon>Viridiplantae</taxon>
        <taxon>Streptophyta</taxon>
        <taxon>Embryophyta</taxon>
        <taxon>Tracheophyta</taxon>
        <taxon>Spermatophyta</taxon>
        <taxon>Magnoliopsida</taxon>
        <taxon>eudicotyledons</taxon>
        <taxon>Gunneridae</taxon>
        <taxon>Pentapetalae</taxon>
        <taxon>asterids</taxon>
        <taxon>campanulids</taxon>
        <taxon>Apiales</taxon>
        <taxon>Apiaceae</taxon>
        <taxon>Apioideae</taxon>
        <taxon>Scandiceae</taxon>
        <taxon>Daucinae</taxon>
        <taxon>Daucus</taxon>
        <taxon>Daucus sect. Daucus</taxon>
    </lineage>
</organism>
<evidence type="ECO:0000313" key="5">
    <source>
        <dbReference type="EMBL" id="WOG84991.1"/>
    </source>
</evidence>
<dbReference type="EMBL" id="CP093343">
    <property type="protein sequence ID" value="WOG84991.1"/>
    <property type="molecule type" value="Genomic_DNA"/>
</dbReference>
<dbReference type="Pfam" id="PF02458">
    <property type="entry name" value="Transferase"/>
    <property type="match status" value="1"/>
</dbReference>
<dbReference type="InterPro" id="IPR023213">
    <property type="entry name" value="CAT-like_dom_sf"/>
</dbReference>
<dbReference type="OMA" id="AWALEIL"/>
<dbReference type="PANTHER" id="PTHR31623">
    <property type="entry name" value="F21J9.9"/>
    <property type="match status" value="1"/>
</dbReference>
<dbReference type="KEGG" id="dcr:108223776"/>
<dbReference type="Gramene" id="KZN11272">
    <property type="protein sequence ID" value="KZN11272"/>
    <property type="gene ID" value="DCAR_003928"/>
</dbReference>